<evidence type="ECO:0000256" key="1">
    <source>
        <dbReference type="SAM" id="MobiDB-lite"/>
    </source>
</evidence>
<dbReference type="KEGG" id="nai:NECAME_09393"/>
<keyword evidence="4" id="KW-1185">Reference proteome</keyword>
<evidence type="ECO:0000313" key="3">
    <source>
        <dbReference type="EMBL" id="ETN80121.1"/>
    </source>
</evidence>
<dbReference type="OMA" id="IHICAIA"/>
<feature type="non-terminal residue" evidence="3">
    <location>
        <position position="1"/>
    </location>
</feature>
<dbReference type="EMBL" id="KI659213">
    <property type="protein sequence ID" value="ETN80121.1"/>
    <property type="molecule type" value="Genomic_DNA"/>
</dbReference>
<accession>W2TG00</accession>
<feature type="transmembrane region" description="Helical" evidence="2">
    <location>
        <begin position="6"/>
        <end position="25"/>
    </location>
</feature>
<protein>
    <submittedName>
        <fullName evidence="3">Uncharacterized protein</fullName>
    </submittedName>
</protein>
<keyword evidence="2" id="KW-0472">Membrane</keyword>
<proteinExistence type="predicted"/>
<keyword evidence="2" id="KW-0812">Transmembrane</keyword>
<feature type="transmembrane region" description="Helical" evidence="2">
    <location>
        <begin position="81"/>
        <end position="103"/>
    </location>
</feature>
<evidence type="ECO:0000256" key="2">
    <source>
        <dbReference type="SAM" id="Phobius"/>
    </source>
</evidence>
<gene>
    <name evidence="3" type="ORF">NECAME_09393</name>
</gene>
<organism evidence="3 4">
    <name type="scientific">Necator americanus</name>
    <name type="common">Human hookworm</name>
    <dbReference type="NCBI Taxonomy" id="51031"/>
    <lineage>
        <taxon>Eukaryota</taxon>
        <taxon>Metazoa</taxon>
        <taxon>Ecdysozoa</taxon>
        <taxon>Nematoda</taxon>
        <taxon>Chromadorea</taxon>
        <taxon>Rhabditida</taxon>
        <taxon>Rhabditina</taxon>
        <taxon>Rhabditomorpha</taxon>
        <taxon>Strongyloidea</taxon>
        <taxon>Ancylostomatidae</taxon>
        <taxon>Bunostominae</taxon>
        <taxon>Necator</taxon>
    </lineage>
</organism>
<name>W2TG00_NECAM</name>
<dbReference type="Proteomes" id="UP000053676">
    <property type="component" value="Unassembled WGS sequence"/>
</dbReference>
<dbReference type="AlphaFoldDB" id="W2TG00"/>
<feature type="transmembrane region" description="Helical" evidence="2">
    <location>
        <begin position="37"/>
        <end position="56"/>
    </location>
</feature>
<sequence>QFTVISTVIIVCYFILKRYFTLSAYSKKVRQMQNKLSNGMIIQVIIHICAIALIGSRRPVVAAYGFIFNADEEKQRHVSGIYIVIVYLVFIWYPVITGLLIRWSISGFLTRRKVSEPASIVTEYVPGRKTPAEERRGPLPVKENSINPQ</sequence>
<keyword evidence="2" id="KW-1133">Transmembrane helix</keyword>
<feature type="region of interest" description="Disordered" evidence="1">
    <location>
        <begin position="129"/>
        <end position="149"/>
    </location>
</feature>
<evidence type="ECO:0000313" key="4">
    <source>
        <dbReference type="Proteomes" id="UP000053676"/>
    </source>
</evidence>
<reference evidence="4" key="1">
    <citation type="journal article" date="2014" name="Nat. Genet.">
        <title>Genome of the human hookworm Necator americanus.</title>
        <authorList>
            <person name="Tang Y.T."/>
            <person name="Gao X."/>
            <person name="Rosa B.A."/>
            <person name="Abubucker S."/>
            <person name="Hallsworth-Pepin K."/>
            <person name="Martin J."/>
            <person name="Tyagi R."/>
            <person name="Heizer E."/>
            <person name="Zhang X."/>
            <person name="Bhonagiri-Palsikar V."/>
            <person name="Minx P."/>
            <person name="Warren W.C."/>
            <person name="Wang Q."/>
            <person name="Zhan B."/>
            <person name="Hotez P.J."/>
            <person name="Sternberg P.W."/>
            <person name="Dougall A."/>
            <person name="Gaze S.T."/>
            <person name="Mulvenna J."/>
            <person name="Sotillo J."/>
            <person name="Ranganathan S."/>
            <person name="Rabelo E.M."/>
            <person name="Wilson R.K."/>
            <person name="Felgner P.L."/>
            <person name="Bethony J."/>
            <person name="Hawdon J.M."/>
            <person name="Gasser R.B."/>
            <person name="Loukas A."/>
            <person name="Mitreva M."/>
        </authorList>
    </citation>
    <scope>NUCLEOTIDE SEQUENCE [LARGE SCALE GENOMIC DNA]</scope>
</reference>
<dbReference type="OrthoDB" id="5873811at2759"/>